<proteinExistence type="predicted"/>
<dbReference type="eggNOG" id="COG1757">
    <property type="taxonomic scope" value="Bacteria"/>
</dbReference>
<keyword evidence="1" id="KW-0472">Membrane</keyword>
<feature type="transmembrane region" description="Helical" evidence="1">
    <location>
        <begin position="359"/>
        <end position="383"/>
    </location>
</feature>
<reference evidence="2 3" key="1">
    <citation type="submission" date="2013-02" db="EMBL/GenBank/DDBJ databases">
        <title>The Genome Sequence of Enterococcus pallens BAA-351.</title>
        <authorList>
            <consortium name="The Broad Institute Genome Sequencing Platform"/>
            <consortium name="The Broad Institute Genome Sequencing Center for Infectious Disease"/>
            <person name="Earl A.M."/>
            <person name="Gilmore M.S."/>
            <person name="Lebreton F."/>
            <person name="Walker B."/>
            <person name="Young S.K."/>
            <person name="Zeng Q."/>
            <person name="Gargeya S."/>
            <person name="Fitzgerald M."/>
            <person name="Haas B."/>
            <person name="Abouelleil A."/>
            <person name="Alvarado L."/>
            <person name="Arachchi H.M."/>
            <person name="Berlin A.M."/>
            <person name="Chapman S.B."/>
            <person name="Dewar J."/>
            <person name="Goldberg J."/>
            <person name="Griggs A."/>
            <person name="Gujja S."/>
            <person name="Hansen M."/>
            <person name="Howarth C."/>
            <person name="Imamovic A."/>
            <person name="Larimer J."/>
            <person name="McCowan C."/>
            <person name="Murphy C."/>
            <person name="Neiman D."/>
            <person name="Pearson M."/>
            <person name="Priest M."/>
            <person name="Roberts A."/>
            <person name="Saif S."/>
            <person name="Shea T."/>
            <person name="Sisk P."/>
            <person name="Sykes S."/>
            <person name="Wortman J."/>
            <person name="Nusbaum C."/>
            <person name="Birren B."/>
        </authorList>
    </citation>
    <scope>NUCLEOTIDE SEQUENCE [LARGE SCALE GENOMIC DNA]</scope>
    <source>
        <strain evidence="2 3">ATCC BAA-351</strain>
    </source>
</reference>
<dbReference type="HOGENOM" id="CLU_043525_1_0_9"/>
<organism evidence="2 3">
    <name type="scientific">Enterococcus pallens ATCC BAA-351</name>
    <dbReference type="NCBI Taxonomy" id="1158607"/>
    <lineage>
        <taxon>Bacteria</taxon>
        <taxon>Bacillati</taxon>
        <taxon>Bacillota</taxon>
        <taxon>Bacilli</taxon>
        <taxon>Lactobacillales</taxon>
        <taxon>Enterococcaceae</taxon>
        <taxon>Enterococcus</taxon>
    </lineage>
</organism>
<dbReference type="STRING" id="160454.RV10_GL001106"/>
<feature type="transmembrane region" description="Helical" evidence="1">
    <location>
        <begin position="44"/>
        <end position="60"/>
    </location>
</feature>
<feature type="transmembrane region" description="Helical" evidence="1">
    <location>
        <begin position="118"/>
        <end position="144"/>
    </location>
</feature>
<dbReference type="PATRIC" id="fig|1158607.3.peg.3614"/>
<keyword evidence="3" id="KW-1185">Reference proteome</keyword>
<feature type="transmembrane region" description="Helical" evidence="1">
    <location>
        <begin position="81"/>
        <end position="106"/>
    </location>
</feature>
<gene>
    <name evidence="2" type="ORF">UAU_03617</name>
</gene>
<feature type="transmembrane region" description="Helical" evidence="1">
    <location>
        <begin position="243"/>
        <end position="263"/>
    </location>
</feature>
<feature type="transmembrane region" description="Helical" evidence="1">
    <location>
        <begin position="318"/>
        <end position="339"/>
    </location>
</feature>
<evidence type="ECO:0000313" key="2">
    <source>
        <dbReference type="EMBL" id="EOH91078.1"/>
    </source>
</evidence>
<protein>
    <recommendedName>
        <fullName evidence="4">Na+/H+ antiporter NhaC-like C-terminal domain-containing protein</fullName>
    </recommendedName>
</protein>
<dbReference type="AlphaFoldDB" id="R2Q727"/>
<name>R2Q727_9ENTE</name>
<evidence type="ECO:0008006" key="4">
    <source>
        <dbReference type="Google" id="ProtNLM"/>
    </source>
</evidence>
<dbReference type="EMBL" id="AJAQ01000035">
    <property type="protein sequence ID" value="EOH91078.1"/>
    <property type="molecule type" value="Genomic_DNA"/>
</dbReference>
<dbReference type="PANTHER" id="PTHR33451:SF5">
    <property type="entry name" value="NA+_H+ ANTIPORTER"/>
    <property type="match status" value="1"/>
</dbReference>
<feature type="transmembrane region" description="Helical" evidence="1">
    <location>
        <begin position="151"/>
        <end position="171"/>
    </location>
</feature>
<dbReference type="Proteomes" id="UP000013782">
    <property type="component" value="Unassembled WGS sequence"/>
</dbReference>
<comment type="caution">
    <text evidence="2">The sequence shown here is derived from an EMBL/GenBank/DDBJ whole genome shotgun (WGS) entry which is preliminary data.</text>
</comment>
<sequence length="488" mass="52449">MEEKQQPAIEFYGGKKMAILPIVIYIFIGAVLAIGYQYYSMRGLVVAAFIGLIVGFLFVKNKSKYWDIVIGGLTQFGNAKLIFTFLLIGIFTRLLLTGDIGSGFIWLSVQLKVSGSLYVIFAFLASTIIAMGAGAPIAAVFSVVPIFYPPGVLLGAQPAVLIGALLSGVFFGDALSPSSQVINTTINTQHDAKTKEPADLGIVFRERTPILVATAICSMVLFFIFGNANVGDVQGNLQLVRELANVTGLFMLIPVTILLTISFKTKNLFLGLSFATLIGFVVGLVSGSFALSDIVALNPEHTQISGIIFDGMYSMVDITISTILLFGMIAVAVQGGVIQLACDHILNSKLLQTAKEAEIVIALGTGVVNVLLSGCVLPGILLFSNMADTIGQRKNISPNRRSYLMIGMATNITAIVPINSAFVMGIITIINEMGMEQSVDVTPFAIFASCYYCLLLTFVCIYWLFFKKEKVVDHMPNEKGCSQNGSSV</sequence>
<dbReference type="PANTHER" id="PTHR33451">
    <property type="entry name" value="MALATE-2H(+)/NA(+)-LACTATE ANTIPORTER"/>
    <property type="match status" value="1"/>
</dbReference>
<dbReference type="InterPro" id="IPR052180">
    <property type="entry name" value="NhaC_Na-H+_Antiporter"/>
</dbReference>
<feature type="transmembrane region" description="Helical" evidence="1">
    <location>
        <begin position="442"/>
        <end position="465"/>
    </location>
</feature>
<accession>R2Q727</accession>
<dbReference type="OrthoDB" id="9762978at2"/>
<evidence type="ECO:0000256" key="1">
    <source>
        <dbReference type="SAM" id="Phobius"/>
    </source>
</evidence>
<evidence type="ECO:0000313" key="3">
    <source>
        <dbReference type="Proteomes" id="UP000013782"/>
    </source>
</evidence>
<feature type="transmembrane region" description="Helical" evidence="1">
    <location>
        <begin position="18"/>
        <end position="38"/>
    </location>
</feature>
<feature type="transmembrane region" description="Helical" evidence="1">
    <location>
        <begin position="403"/>
        <end position="430"/>
    </location>
</feature>
<feature type="transmembrane region" description="Helical" evidence="1">
    <location>
        <begin position="269"/>
        <end position="297"/>
    </location>
</feature>
<keyword evidence="1" id="KW-1133">Transmembrane helix</keyword>
<feature type="transmembrane region" description="Helical" evidence="1">
    <location>
        <begin position="210"/>
        <end position="231"/>
    </location>
</feature>
<keyword evidence="1" id="KW-0812">Transmembrane</keyword>
<dbReference type="RefSeq" id="WP_010758591.1">
    <property type="nucleotide sequence ID" value="NZ_ASWD01000004.1"/>
</dbReference>